<evidence type="ECO:0000256" key="1">
    <source>
        <dbReference type="SAM" id="MobiDB-lite"/>
    </source>
</evidence>
<dbReference type="EMBL" id="BK014991">
    <property type="protein sequence ID" value="DAD85966.1"/>
    <property type="molecule type" value="Genomic_DNA"/>
</dbReference>
<reference evidence="2" key="1">
    <citation type="journal article" date="2021" name="Proc. Natl. Acad. Sci. U.S.A.">
        <title>A Catalog of Tens of Thousands of Viruses from Human Metagenomes Reveals Hidden Associations with Chronic Diseases.</title>
        <authorList>
            <person name="Tisza M.J."/>
            <person name="Buck C.B."/>
        </authorList>
    </citation>
    <scope>NUCLEOTIDE SEQUENCE</scope>
    <source>
        <strain evidence="2">Ct4bw6</strain>
    </source>
</reference>
<evidence type="ECO:0000313" key="2">
    <source>
        <dbReference type="EMBL" id="DAD85966.1"/>
    </source>
</evidence>
<organism evidence="2">
    <name type="scientific">Phage sp. ct4bw6</name>
    <dbReference type="NCBI Taxonomy" id="2826747"/>
    <lineage>
        <taxon>Viruses</taxon>
    </lineage>
</organism>
<accession>A0A8S5MUE7</accession>
<feature type="region of interest" description="Disordered" evidence="1">
    <location>
        <begin position="1"/>
        <end position="29"/>
    </location>
</feature>
<name>A0A8S5MUE7_9VIRU</name>
<proteinExistence type="predicted"/>
<sequence length="29" mass="3142">MRFNRPITAEGAKLPGPTAAIQRWTCGPT</sequence>
<protein>
    <submittedName>
        <fullName evidence="2">Uncharacterized protein</fullName>
    </submittedName>
</protein>